<dbReference type="AlphaFoldDB" id="A0A852UM69"/>
<evidence type="ECO:0000256" key="4">
    <source>
        <dbReference type="ARBA" id="ARBA00023136"/>
    </source>
</evidence>
<evidence type="ECO:0000313" key="8">
    <source>
        <dbReference type="Proteomes" id="UP000576393"/>
    </source>
</evidence>
<protein>
    <recommendedName>
        <fullName evidence="6">Methylamine utilisation protein MauE domain-containing protein</fullName>
    </recommendedName>
</protein>
<evidence type="ECO:0000256" key="5">
    <source>
        <dbReference type="SAM" id="Phobius"/>
    </source>
</evidence>
<dbReference type="GO" id="GO:0016020">
    <property type="term" value="C:membrane"/>
    <property type="evidence" value="ECO:0007669"/>
    <property type="project" value="UniProtKB-SubCell"/>
</dbReference>
<dbReference type="UniPathway" id="UPA00895"/>
<comment type="subcellular location">
    <subcellularLocation>
        <location evidence="1">Membrane</location>
        <topology evidence="1">Multi-pass membrane protein</topology>
    </subcellularLocation>
</comment>
<proteinExistence type="predicted"/>
<gene>
    <name evidence="7" type="ORF">HDA43_000536</name>
</gene>
<evidence type="ECO:0000313" key="7">
    <source>
        <dbReference type="EMBL" id="NYF38377.1"/>
    </source>
</evidence>
<name>A0A852UM69_9ACTN</name>
<organism evidence="7 8">
    <name type="scientific">Streptosporangium sandarakinum</name>
    <dbReference type="NCBI Taxonomy" id="1260955"/>
    <lineage>
        <taxon>Bacteria</taxon>
        <taxon>Bacillati</taxon>
        <taxon>Actinomycetota</taxon>
        <taxon>Actinomycetes</taxon>
        <taxon>Streptosporangiales</taxon>
        <taxon>Streptosporangiaceae</taxon>
        <taxon>Streptosporangium</taxon>
    </lineage>
</organism>
<dbReference type="Proteomes" id="UP000576393">
    <property type="component" value="Unassembled WGS sequence"/>
</dbReference>
<dbReference type="RefSeq" id="WP_179818136.1">
    <property type="nucleotide sequence ID" value="NZ_JACCCO010000001.1"/>
</dbReference>
<feature type="transmembrane region" description="Helical" evidence="5">
    <location>
        <begin position="125"/>
        <end position="143"/>
    </location>
</feature>
<dbReference type="GO" id="GO:0030416">
    <property type="term" value="P:methylamine metabolic process"/>
    <property type="evidence" value="ECO:0007669"/>
    <property type="project" value="InterPro"/>
</dbReference>
<feature type="domain" description="Methylamine utilisation protein MauE" evidence="6">
    <location>
        <begin position="8"/>
        <end position="138"/>
    </location>
</feature>
<dbReference type="EMBL" id="JACCCO010000001">
    <property type="protein sequence ID" value="NYF38377.1"/>
    <property type="molecule type" value="Genomic_DNA"/>
</dbReference>
<reference evidence="7 8" key="1">
    <citation type="submission" date="2020-07" db="EMBL/GenBank/DDBJ databases">
        <title>Sequencing the genomes of 1000 actinobacteria strains.</title>
        <authorList>
            <person name="Klenk H.-P."/>
        </authorList>
    </citation>
    <scope>NUCLEOTIDE SEQUENCE [LARGE SCALE GENOMIC DNA]</scope>
    <source>
        <strain evidence="7 8">DSM 45763</strain>
    </source>
</reference>
<accession>A0A852UM69</accession>
<keyword evidence="8" id="KW-1185">Reference proteome</keyword>
<comment type="caution">
    <text evidence="7">The sequence shown here is derived from an EMBL/GenBank/DDBJ whole genome shotgun (WGS) entry which is preliminary data.</text>
</comment>
<feature type="transmembrane region" description="Helical" evidence="5">
    <location>
        <begin position="6"/>
        <end position="26"/>
    </location>
</feature>
<sequence>MQHAAVHAVLACRAFLAVLFIVSVHGKARRGTAYRRFEEAVERLLPSWPPTRMLGSRRIAALVLVAEAGVPVLVAVPATAPAGLLLGAALLLVFAGMLARAVRAGHDGACHCFGESARPVGRGQVIRNLVLGSAALAAAGIAARGGTAGLEGTLVAVLAGALLAVLVVHAEDIGDLFRSL</sequence>
<feature type="transmembrane region" description="Helical" evidence="5">
    <location>
        <begin position="149"/>
        <end position="170"/>
    </location>
</feature>
<evidence type="ECO:0000256" key="1">
    <source>
        <dbReference type="ARBA" id="ARBA00004141"/>
    </source>
</evidence>
<feature type="transmembrane region" description="Helical" evidence="5">
    <location>
        <begin position="59"/>
        <end position="78"/>
    </location>
</feature>
<evidence type="ECO:0000256" key="2">
    <source>
        <dbReference type="ARBA" id="ARBA00022692"/>
    </source>
</evidence>
<keyword evidence="4 5" id="KW-0472">Membrane</keyword>
<dbReference type="InterPro" id="IPR009908">
    <property type="entry name" value="Methylamine_util_MauE"/>
</dbReference>
<evidence type="ECO:0000256" key="3">
    <source>
        <dbReference type="ARBA" id="ARBA00022989"/>
    </source>
</evidence>
<dbReference type="Pfam" id="PF07291">
    <property type="entry name" value="MauE"/>
    <property type="match status" value="1"/>
</dbReference>
<keyword evidence="3 5" id="KW-1133">Transmembrane helix</keyword>
<feature type="transmembrane region" description="Helical" evidence="5">
    <location>
        <begin position="84"/>
        <end position="104"/>
    </location>
</feature>
<keyword evidence="2 5" id="KW-0812">Transmembrane</keyword>
<evidence type="ECO:0000259" key="6">
    <source>
        <dbReference type="Pfam" id="PF07291"/>
    </source>
</evidence>